<proteinExistence type="predicted"/>
<feature type="signal peptide" evidence="1">
    <location>
        <begin position="1"/>
        <end position="19"/>
    </location>
</feature>
<dbReference type="AlphaFoldDB" id="A0A1B6H518"/>
<accession>A0A1B6H518</accession>
<gene>
    <name evidence="2" type="ORF">g.15535</name>
</gene>
<feature type="chain" id="PRO_5008584131" evidence="1">
    <location>
        <begin position="20"/>
        <end position="173"/>
    </location>
</feature>
<dbReference type="EMBL" id="GECU01037911">
    <property type="protein sequence ID" value="JAS69795.1"/>
    <property type="molecule type" value="Transcribed_RNA"/>
</dbReference>
<evidence type="ECO:0000313" key="2">
    <source>
        <dbReference type="EMBL" id="JAS69795.1"/>
    </source>
</evidence>
<name>A0A1B6H518_9HEMI</name>
<reference evidence="2" key="1">
    <citation type="submission" date="2015-11" db="EMBL/GenBank/DDBJ databases">
        <title>De novo transcriptome assembly of four potential Pierce s Disease insect vectors from Arizona vineyards.</title>
        <authorList>
            <person name="Tassone E.E."/>
        </authorList>
    </citation>
    <scope>NUCLEOTIDE SEQUENCE</scope>
</reference>
<sequence>MKLVLAAVVATCLLGICRSGPIPVPGYGSCSSSCSRCNDEYGDYDTDSSCSPSCSCNDGCGNSNTDSSCGWASCEDNSAPYSYWDLLKMINGNAAGLAALLKNNINNHNFLALTNMLSHNDKGVTVNALNADCDKDAVINNLFTIIKAIASQNKCRRGCSCGSTCCRCRKCLH</sequence>
<keyword evidence="1" id="KW-0732">Signal</keyword>
<evidence type="ECO:0000256" key="1">
    <source>
        <dbReference type="SAM" id="SignalP"/>
    </source>
</evidence>
<protein>
    <submittedName>
        <fullName evidence="2">Uncharacterized protein</fullName>
    </submittedName>
</protein>
<organism evidence="2">
    <name type="scientific">Homalodisca liturata</name>
    <dbReference type="NCBI Taxonomy" id="320908"/>
    <lineage>
        <taxon>Eukaryota</taxon>
        <taxon>Metazoa</taxon>
        <taxon>Ecdysozoa</taxon>
        <taxon>Arthropoda</taxon>
        <taxon>Hexapoda</taxon>
        <taxon>Insecta</taxon>
        <taxon>Pterygota</taxon>
        <taxon>Neoptera</taxon>
        <taxon>Paraneoptera</taxon>
        <taxon>Hemiptera</taxon>
        <taxon>Auchenorrhyncha</taxon>
        <taxon>Membracoidea</taxon>
        <taxon>Cicadellidae</taxon>
        <taxon>Cicadellinae</taxon>
        <taxon>Proconiini</taxon>
        <taxon>Homalodisca</taxon>
    </lineage>
</organism>